<name>A0A9Q0CTN0_9POAL</name>
<dbReference type="GO" id="GO:0005987">
    <property type="term" value="P:sucrose catabolic process"/>
    <property type="evidence" value="ECO:0007669"/>
    <property type="project" value="TreeGrafter"/>
</dbReference>
<dbReference type="PANTHER" id="PTHR31916:SF28">
    <property type="entry name" value="NEUTRAL_ALKALINE INVERTASE 3, CHLOROPLASTIC"/>
    <property type="match status" value="1"/>
</dbReference>
<keyword evidence="5 6" id="KW-0326">Glycosidase</keyword>
<dbReference type="GO" id="GO:0033926">
    <property type="term" value="F:endo-alpha-N-acetylgalactosaminidase activity"/>
    <property type="evidence" value="ECO:0007669"/>
    <property type="project" value="UniProtKB-UniRule"/>
</dbReference>
<evidence type="ECO:0000256" key="3">
    <source>
        <dbReference type="ARBA" id="ARBA00022801"/>
    </source>
</evidence>
<dbReference type="InterPro" id="IPR012341">
    <property type="entry name" value="6hp_glycosidase-like_sf"/>
</dbReference>
<gene>
    <name evidence="8" type="ORF">LUZ63_008177</name>
</gene>
<reference evidence="8" key="1">
    <citation type="journal article" date="2022" name="Cell">
        <title>Repeat-based holocentromeres influence genome architecture and karyotype evolution.</title>
        <authorList>
            <person name="Hofstatter P.G."/>
            <person name="Thangavel G."/>
            <person name="Lux T."/>
            <person name="Neumann P."/>
            <person name="Vondrak T."/>
            <person name="Novak P."/>
            <person name="Zhang M."/>
            <person name="Costa L."/>
            <person name="Castellani M."/>
            <person name="Scott A."/>
            <person name="Toegelov H."/>
            <person name="Fuchs J."/>
            <person name="Mata-Sucre Y."/>
            <person name="Dias Y."/>
            <person name="Vanzela A.L.L."/>
            <person name="Huettel B."/>
            <person name="Almeida C.C.S."/>
            <person name="Simkova H."/>
            <person name="Souza G."/>
            <person name="Pedrosa-Harand A."/>
            <person name="Macas J."/>
            <person name="Mayer K.F.X."/>
            <person name="Houben A."/>
            <person name="Marques A."/>
        </authorList>
    </citation>
    <scope>NUCLEOTIDE SEQUENCE</scope>
    <source>
        <strain evidence="8">RhyBre1mFocal</strain>
    </source>
</reference>
<proteinExistence type="inferred from homology"/>
<dbReference type="PANTHER" id="PTHR31916">
    <property type="match status" value="1"/>
</dbReference>
<evidence type="ECO:0000256" key="2">
    <source>
        <dbReference type="ARBA" id="ARBA00007671"/>
    </source>
</evidence>
<dbReference type="Proteomes" id="UP001151287">
    <property type="component" value="Unassembled WGS sequence"/>
</dbReference>
<keyword evidence="9" id="KW-1185">Reference proteome</keyword>
<dbReference type="Gene3D" id="1.50.10.10">
    <property type="match status" value="1"/>
</dbReference>
<keyword evidence="4 6" id="KW-0119">Carbohydrate metabolism</keyword>
<comment type="function">
    <text evidence="6">Invertase that cleaves sucrose into glucose and fructose.</text>
</comment>
<evidence type="ECO:0000256" key="1">
    <source>
        <dbReference type="ARBA" id="ARBA00000094"/>
    </source>
</evidence>
<evidence type="ECO:0000256" key="4">
    <source>
        <dbReference type="ARBA" id="ARBA00023277"/>
    </source>
</evidence>
<dbReference type="EC" id="3.2.1.26" evidence="6"/>
<evidence type="ECO:0000313" key="9">
    <source>
        <dbReference type="Proteomes" id="UP001151287"/>
    </source>
</evidence>
<sequence>MATGISEMSFHATTRLYAQHFCTASPFISPLRKNAKVNQRRSLHARSWGISEKTHNFQKINLSQNFQSRKKFTECHCQQASDIANLSHDEANSTWVQDAVNKVSQVLGSTNGKSAIEFENGSAKHGEDPTLVMPEPAKDLQPKKTRGSSLVEDEAWRLLVESMVYYCGSPVGTIAANDPLDSNKLNYDQVFIRDFIPSGIAFLLKGEYEIVRNFILHTLQLQSWEKTMDCHSPGQGLMPASFKVRTVPLDGDENATEEVLDPDFGEAAIGRVAPVDSGLWWIILLRAYGKCSGDLSVQERIDVQTGIKMILKLCLADGFDMFPTLLVTDGSCMIDRRMGIHGHPLEIQALFYSALMCAREMLAPEDGSADLIRALNNRLIALSFHIREYYWVDMKKLNEIYRYKTEEYSYDAVNKFNIYPDQIPPWLVEWMPIKGGFLIGNLQPAHMDFRFFSLGNLWSIVSSLATTQQSHAILDLIETKWSDLVAQMPLKICYPALEGQEWRIITGSDPKNTPWSYHNGGSWPTLLWQLTVACIKMNRPEIAERALEVAEKRLSIDKWPEYYDTKSARFIGKQARLYQTWSIAGYLVAKLLLEKPDLAKTLWSEEDAEILNALNVMVDPTNPRRKRGKVLKKTYIV</sequence>
<dbReference type="OrthoDB" id="2014030at2759"/>
<dbReference type="Pfam" id="PF12899">
    <property type="entry name" value="Glyco_hydro_100"/>
    <property type="match status" value="1"/>
</dbReference>
<evidence type="ECO:0000256" key="6">
    <source>
        <dbReference type="RuleBase" id="RU367047"/>
    </source>
</evidence>
<comment type="similarity">
    <text evidence="2 6">Belongs to the glycosyl hydrolase 100 family.</text>
</comment>
<dbReference type="GO" id="GO:0004575">
    <property type="term" value="F:sucrose alpha-glucosidase activity"/>
    <property type="evidence" value="ECO:0007669"/>
    <property type="project" value="TreeGrafter"/>
</dbReference>
<feature type="region of interest" description="Disordered" evidence="7">
    <location>
        <begin position="120"/>
        <end position="146"/>
    </location>
</feature>
<protein>
    <recommendedName>
        <fullName evidence="6">Alkaline/neutral invertase</fullName>
        <ecNumber evidence="6">3.2.1.26</ecNumber>
    </recommendedName>
</protein>
<accession>A0A9Q0CTN0</accession>
<dbReference type="GO" id="GO:0009507">
    <property type="term" value="C:chloroplast"/>
    <property type="evidence" value="ECO:0007669"/>
    <property type="project" value="TreeGrafter"/>
</dbReference>
<dbReference type="InterPro" id="IPR008928">
    <property type="entry name" value="6-hairpin_glycosidase_sf"/>
</dbReference>
<evidence type="ECO:0000256" key="5">
    <source>
        <dbReference type="ARBA" id="ARBA00023295"/>
    </source>
</evidence>
<organism evidence="8 9">
    <name type="scientific">Rhynchospora breviuscula</name>
    <dbReference type="NCBI Taxonomy" id="2022672"/>
    <lineage>
        <taxon>Eukaryota</taxon>
        <taxon>Viridiplantae</taxon>
        <taxon>Streptophyta</taxon>
        <taxon>Embryophyta</taxon>
        <taxon>Tracheophyta</taxon>
        <taxon>Spermatophyta</taxon>
        <taxon>Magnoliopsida</taxon>
        <taxon>Liliopsida</taxon>
        <taxon>Poales</taxon>
        <taxon>Cyperaceae</taxon>
        <taxon>Cyperoideae</taxon>
        <taxon>Rhynchosporeae</taxon>
        <taxon>Rhynchospora</taxon>
    </lineage>
</organism>
<dbReference type="EMBL" id="JAMQYH010000002">
    <property type="protein sequence ID" value="KAJ1699665.1"/>
    <property type="molecule type" value="Genomic_DNA"/>
</dbReference>
<dbReference type="FunFam" id="1.50.10.10:FF:000001">
    <property type="entry name" value="probable alkaline/neutral invertase B"/>
    <property type="match status" value="1"/>
</dbReference>
<dbReference type="InterPro" id="IPR024746">
    <property type="entry name" value="Glyco_hydro_100"/>
</dbReference>
<evidence type="ECO:0000256" key="7">
    <source>
        <dbReference type="SAM" id="MobiDB-lite"/>
    </source>
</evidence>
<dbReference type="AlphaFoldDB" id="A0A9Q0CTN0"/>
<comment type="caution">
    <text evidence="8">The sequence shown here is derived from an EMBL/GenBank/DDBJ whole genome shotgun (WGS) entry which is preliminary data.</text>
</comment>
<dbReference type="SUPFAM" id="SSF48208">
    <property type="entry name" value="Six-hairpin glycosidases"/>
    <property type="match status" value="1"/>
</dbReference>
<comment type="catalytic activity">
    <reaction evidence="1 6">
        <text>Hydrolysis of terminal non-reducing beta-D-fructofuranoside residues in beta-D-fructofuranosides.</text>
        <dbReference type="EC" id="3.2.1.26"/>
    </reaction>
</comment>
<keyword evidence="3 6" id="KW-0378">Hydrolase</keyword>
<evidence type="ECO:0000313" key="8">
    <source>
        <dbReference type="EMBL" id="KAJ1699665.1"/>
    </source>
</evidence>